<sequence>RPDLIPDEYVSILSRLQDQVPPRPFAVIERRVTRELGRPLSDVFSHFHREPIAAASLAQVHKATLKDGRTVAVKVQYPGIWDVVQTDLDSIRFLLRILSALERNLDFGPIIREVSHNVPLELDFINEGHNAELIAQNFASRPDIIVPRIYWEYTTRRVLVMEFLEGIKITDIDSLQAAGIDLQAVAQLVNDAYCEQLFLHGMFHADPHPGNLFVRPGPRLVMLDFGLCRKLDDQFRLGYAKLVNAMITGNAPEMVQAFRDLGFRAKRAEDPAPYLTIGRAFMESSRPGRGYADPDLVAEGNQRMARAIRANPIVEIPREFLLIMRVTGLLSGLGKRLDSQVDMQSTLLPYTKAALDGAR</sequence>
<dbReference type="Pfam" id="PF03109">
    <property type="entry name" value="ABC1"/>
    <property type="match status" value="1"/>
</dbReference>
<dbReference type="InterPro" id="IPR004147">
    <property type="entry name" value="ABC1_dom"/>
</dbReference>
<dbReference type="CDD" id="cd13969">
    <property type="entry name" value="ADCK1-like"/>
    <property type="match status" value="1"/>
</dbReference>
<dbReference type="PROSITE" id="PS50011">
    <property type="entry name" value="PROTEIN_KINASE_DOM"/>
    <property type="match status" value="1"/>
</dbReference>
<dbReference type="GO" id="GO:0005524">
    <property type="term" value="F:ATP binding"/>
    <property type="evidence" value="ECO:0007669"/>
    <property type="project" value="InterPro"/>
</dbReference>
<dbReference type="EMBL" id="LAZR01046424">
    <property type="protein sequence ID" value="KKK96568.1"/>
    <property type="molecule type" value="Genomic_DNA"/>
</dbReference>
<dbReference type="InterPro" id="IPR045307">
    <property type="entry name" value="ADCK1_dom"/>
</dbReference>
<gene>
    <name evidence="2" type="ORF">LCGC14_2661450</name>
</gene>
<dbReference type="GO" id="GO:0004672">
    <property type="term" value="F:protein kinase activity"/>
    <property type="evidence" value="ECO:0007669"/>
    <property type="project" value="InterPro"/>
</dbReference>
<comment type="caution">
    <text evidence="2">The sequence shown here is derived from an EMBL/GenBank/DDBJ whole genome shotgun (WGS) entry which is preliminary data.</text>
</comment>
<evidence type="ECO:0000259" key="1">
    <source>
        <dbReference type="PROSITE" id="PS50011"/>
    </source>
</evidence>
<feature type="domain" description="Protein kinase" evidence="1">
    <location>
        <begin position="46"/>
        <end position="359"/>
    </location>
</feature>
<dbReference type="AlphaFoldDB" id="A0A0F8ZRY7"/>
<accession>A0A0F8ZRY7</accession>
<dbReference type="PANTHER" id="PTHR43173:SF19">
    <property type="entry name" value="AARF DOMAIN-CONTAINING PROTEIN KINASE 1"/>
    <property type="match status" value="1"/>
</dbReference>
<protein>
    <recommendedName>
        <fullName evidence="1">Protein kinase domain-containing protein</fullName>
    </recommendedName>
</protein>
<dbReference type="InterPro" id="IPR000719">
    <property type="entry name" value="Prot_kinase_dom"/>
</dbReference>
<organism evidence="2">
    <name type="scientific">marine sediment metagenome</name>
    <dbReference type="NCBI Taxonomy" id="412755"/>
    <lineage>
        <taxon>unclassified sequences</taxon>
        <taxon>metagenomes</taxon>
        <taxon>ecological metagenomes</taxon>
    </lineage>
</organism>
<dbReference type="InterPro" id="IPR051130">
    <property type="entry name" value="Mito_struct-func_regulator"/>
</dbReference>
<dbReference type="PANTHER" id="PTHR43173">
    <property type="entry name" value="ABC1 FAMILY PROTEIN"/>
    <property type="match status" value="1"/>
</dbReference>
<proteinExistence type="predicted"/>
<name>A0A0F8ZRY7_9ZZZZ</name>
<dbReference type="Gene3D" id="1.10.510.10">
    <property type="entry name" value="Transferase(Phosphotransferase) domain 1"/>
    <property type="match status" value="1"/>
</dbReference>
<dbReference type="InterPro" id="IPR011009">
    <property type="entry name" value="Kinase-like_dom_sf"/>
</dbReference>
<feature type="non-terminal residue" evidence="2">
    <location>
        <position position="1"/>
    </location>
</feature>
<reference evidence="2" key="1">
    <citation type="journal article" date="2015" name="Nature">
        <title>Complex archaea that bridge the gap between prokaryotes and eukaryotes.</title>
        <authorList>
            <person name="Spang A."/>
            <person name="Saw J.H."/>
            <person name="Jorgensen S.L."/>
            <person name="Zaremba-Niedzwiedzka K."/>
            <person name="Martijn J."/>
            <person name="Lind A.E."/>
            <person name="van Eijk R."/>
            <person name="Schleper C."/>
            <person name="Guy L."/>
            <person name="Ettema T.J."/>
        </authorList>
    </citation>
    <scope>NUCLEOTIDE SEQUENCE</scope>
</reference>
<evidence type="ECO:0000313" key="2">
    <source>
        <dbReference type="EMBL" id="KKK96568.1"/>
    </source>
</evidence>
<dbReference type="SUPFAM" id="SSF56112">
    <property type="entry name" value="Protein kinase-like (PK-like)"/>
    <property type="match status" value="1"/>
</dbReference>